<evidence type="ECO:0000313" key="10">
    <source>
        <dbReference type="Proteomes" id="UP001371218"/>
    </source>
</evidence>
<feature type="transmembrane region" description="Helical" evidence="7">
    <location>
        <begin position="249"/>
        <end position="268"/>
    </location>
</feature>
<dbReference type="InterPro" id="IPR005467">
    <property type="entry name" value="His_kinase_dom"/>
</dbReference>
<accession>A0ABU9BL20</accession>
<feature type="transmembrane region" description="Helical" evidence="7">
    <location>
        <begin position="55"/>
        <end position="75"/>
    </location>
</feature>
<evidence type="ECO:0000259" key="8">
    <source>
        <dbReference type="PROSITE" id="PS50109"/>
    </source>
</evidence>
<feature type="transmembrane region" description="Helical" evidence="7">
    <location>
        <begin position="335"/>
        <end position="357"/>
    </location>
</feature>
<comment type="caution">
    <text evidence="9">The sequence shown here is derived from an EMBL/GenBank/DDBJ whole genome shotgun (WGS) entry which is preliminary data.</text>
</comment>
<feature type="transmembrane region" description="Helical" evidence="7">
    <location>
        <begin position="302"/>
        <end position="323"/>
    </location>
</feature>
<dbReference type="InterPro" id="IPR050482">
    <property type="entry name" value="Sensor_HK_TwoCompSys"/>
</dbReference>
<evidence type="ECO:0000256" key="4">
    <source>
        <dbReference type="ARBA" id="ARBA00022777"/>
    </source>
</evidence>
<feature type="transmembrane region" description="Helical" evidence="7">
    <location>
        <begin position="428"/>
        <end position="446"/>
    </location>
</feature>
<keyword evidence="5" id="KW-0902">Two-component regulatory system</keyword>
<evidence type="ECO:0000256" key="7">
    <source>
        <dbReference type="SAM" id="Phobius"/>
    </source>
</evidence>
<protein>
    <recommendedName>
        <fullName evidence="2">histidine kinase</fullName>
        <ecNumber evidence="2">2.7.13.3</ecNumber>
    </recommendedName>
</protein>
<dbReference type="SMART" id="SM00387">
    <property type="entry name" value="HATPase_c"/>
    <property type="match status" value="1"/>
</dbReference>
<dbReference type="Proteomes" id="UP001371218">
    <property type="component" value="Unassembled WGS sequence"/>
</dbReference>
<dbReference type="InterPro" id="IPR003594">
    <property type="entry name" value="HATPase_dom"/>
</dbReference>
<evidence type="ECO:0000256" key="6">
    <source>
        <dbReference type="SAM" id="MobiDB-lite"/>
    </source>
</evidence>
<keyword evidence="3" id="KW-0808">Transferase</keyword>
<keyword evidence="7" id="KW-1133">Transmembrane helix</keyword>
<proteinExistence type="predicted"/>
<dbReference type="EMBL" id="JBBUTG010000001">
    <property type="protein sequence ID" value="MEK8029625.1"/>
    <property type="molecule type" value="Genomic_DNA"/>
</dbReference>
<reference evidence="9 10" key="1">
    <citation type="submission" date="2024-04" db="EMBL/GenBank/DDBJ databases">
        <title>Novel species of the genus Ideonella isolated from streams.</title>
        <authorList>
            <person name="Lu H."/>
        </authorList>
    </citation>
    <scope>NUCLEOTIDE SEQUENCE [LARGE SCALE GENOMIC DNA]</scope>
    <source>
        <strain evidence="9 10">DXS29W</strain>
    </source>
</reference>
<dbReference type="EC" id="2.7.13.3" evidence="2"/>
<dbReference type="CDD" id="cd16917">
    <property type="entry name" value="HATPase_UhpB-NarQ-NarX-like"/>
    <property type="match status" value="1"/>
</dbReference>
<dbReference type="Gene3D" id="3.30.565.10">
    <property type="entry name" value="Histidine kinase-like ATPase, C-terminal domain"/>
    <property type="match status" value="1"/>
</dbReference>
<dbReference type="RefSeq" id="WP_341423963.1">
    <property type="nucleotide sequence ID" value="NZ_JBBUTG010000001.1"/>
</dbReference>
<keyword evidence="7" id="KW-0812">Transmembrane</keyword>
<feature type="transmembrane region" description="Helical" evidence="7">
    <location>
        <begin position="275"/>
        <end position="296"/>
    </location>
</feature>
<evidence type="ECO:0000256" key="5">
    <source>
        <dbReference type="ARBA" id="ARBA00023012"/>
    </source>
</evidence>
<dbReference type="GO" id="GO:0005524">
    <property type="term" value="F:ATP binding"/>
    <property type="evidence" value="ECO:0007669"/>
    <property type="project" value="UniProtKB-KW"/>
</dbReference>
<keyword evidence="9" id="KW-0547">Nucleotide-binding</keyword>
<dbReference type="PANTHER" id="PTHR24421">
    <property type="entry name" value="NITRATE/NITRITE SENSOR PROTEIN NARX-RELATED"/>
    <property type="match status" value="1"/>
</dbReference>
<feature type="transmembrane region" description="Helical" evidence="7">
    <location>
        <begin position="213"/>
        <end position="237"/>
    </location>
</feature>
<sequence length="767" mass="83712">MSSTTAAEDPPDSVQPASDSGWSHSTDSRFGEPSTFGATPPLASGTPRIGWRRQALLLAAVVACLTVFLLARVMANNPHVAADWRVTHEGGLELVYTNVPGLKEEVGRELVGIEIEPGSTLAFDALALTHSARWLADDELRQRLISTRLQVAREVESGHLVLVFNNGHRVDVVPRPRGYAGLGAMFWLLSAFAMVLFLVGWIVPLVQPQLRNLLYALMALSQAGQLLLAAIGSVPGLTLPSSLVLREHSLLTLLDLATGAAVLHATALHPYRARWRFLPVLASWGATLGFGIYAVLGQQPHHWWTAQALLIADGALCILFLAWPGSAQPHPFAIVMRRFAAVTVGALVLLTLAVALVPHMPPDVQPLAAVGPVIWSVFFASVILMVPFISRSQNVMREFAMLAGVSTVATSVDLLFVAVFSFSQFASLTLSLFLALGAYAAVRQWLVNQMMGARTLTTERMFEHLYRIAREVEAKPERAADRMADLLRHVFEPLETSRTGGQGRQSRVVANGAVLLVPVPNLTQGPMLDGQIALRFAERGKRLFTPEDARLADRIVEQLMRALAHDRAVERGRSEERQRIAQDLHDDIGARLLTLMYKAQSKEMEDYVRHTLQDLKTLTRGLAASTHSLALAAAEWKTDITARLEAARCELEWTASFDEDLTLTIIQWSSLTRILRELVSNIIAHSKATKVLIEMRLHEGLFTVTISDDGVGRTPAKWSHGLGLGGIRKRVKLMGGSVSWREREPKGIVCLVSVPNLDGGGAGAAKG</sequence>
<dbReference type="InterPro" id="IPR036890">
    <property type="entry name" value="HATPase_C_sf"/>
</dbReference>
<feature type="region of interest" description="Disordered" evidence="6">
    <location>
        <begin position="1"/>
        <end position="43"/>
    </location>
</feature>
<comment type="catalytic activity">
    <reaction evidence="1">
        <text>ATP + protein L-histidine = ADP + protein N-phospho-L-histidine.</text>
        <dbReference type="EC" id="2.7.13.3"/>
    </reaction>
</comment>
<feature type="transmembrane region" description="Helical" evidence="7">
    <location>
        <begin position="184"/>
        <end position="206"/>
    </location>
</feature>
<keyword evidence="4" id="KW-0418">Kinase</keyword>
<dbReference type="SUPFAM" id="SSF55874">
    <property type="entry name" value="ATPase domain of HSP90 chaperone/DNA topoisomerase II/histidine kinase"/>
    <property type="match status" value="1"/>
</dbReference>
<feature type="transmembrane region" description="Helical" evidence="7">
    <location>
        <begin position="401"/>
        <end position="422"/>
    </location>
</feature>
<evidence type="ECO:0000313" key="9">
    <source>
        <dbReference type="EMBL" id="MEK8029625.1"/>
    </source>
</evidence>
<keyword evidence="9" id="KW-0067">ATP-binding</keyword>
<dbReference type="Pfam" id="PF02518">
    <property type="entry name" value="HATPase_c"/>
    <property type="match status" value="1"/>
</dbReference>
<evidence type="ECO:0000256" key="3">
    <source>
        <dbReference type="ARBA" id="ARBA00022679"/>
    </source>
</evidence>
<keyword evidence="7" id="KW-0472">Membrane</keyword>
<gene>
    <name evidence="9" type="ORF">AACH06_02235</name>
</gene>
<dbReference type="PANTHER" id="PTHR24421:SF10">
    <property type="entry name" value="NITRATE_NITRITE SENSOR PROTEIN NARQ"/>
    <property type="match status" value="1"/>
</dbReference>
<feature type="compositionally biased region" description="Polar residues" evidence="6">
    <location>
        <begin position="15"/>
        <end position="25"/>
    </location>
</feature>
<evidence type="ECO:0000256" key="2">
    <source>
        <dbReference type="ARBA" id="ARBA00012438"/>
    </source>
</evidence>
<evidence type="ECO:0000256" key="1">
    <source>
        <dbReference type="ARBA" id="ARBA00000085"/>
    </source>
</evidence>
<dbReference type="PROSITE" id="PS50109">
    <property type="entry name" value="HIS_KIN"/>
    <property type="match status" value="1"/>
</dbReference>
<keyword evidence="10" id="KW-1185">Reference proteome</keyword>
<organism evidence="9 10">
    <name type="scientific">Ideonella lacteola</name>
    <dbReference type="NCBI Taxonomy" id="2984193"/>
    <lineage>
        <taxon>Bacteria</taxon>
        <taxon>Pseudomonadati</taxon>
        <taxon>Pseudomonadota</taxon>
        <taxon>Betaproteobacteria</taxon>
        <taxon>Burkholderiales</taxon>
        <taxon>Sphaerotilaceae</taxon>
        <taxon>Ideonella</taxon>
    </lineage>
</organism>
<name>A0ABU9BL20_9BURK</name>
<feature type="domain" description="Histidine kinase" evidence="8">
    <location>
        <begin position="671"/>
        <end position="758"/>
    </location>
</feature>
<feature type="transmembrane region" description="Helical" evidence="7">
    <location>
        <begin position="369"/>
        <end position="389"/>
    </location>
</feature>